<sequence>MSETIERGKIETMQQRSNKRSCSYIPLREHNNTEKGLYTEVVPIRNNKRSITTSPIVNINVVERKLFNLELEKRQLRAKNLSKDKQDGSSNGTTYSDVKKEIREQDQYQVSPLKEPLRRQPPPSMKKSPPRKKKSLKDLIYETNKTFYQVDSNKVKYKVGLSKKQLLSSKTKDS</sequence>
<dbReference type="OrthoDB" id="4068553at2759"/>
<dbReference type="KEGG" id="spao:SPAR_D02360"/>
<dbReference type="GeneID" id="54629483"/>
<proteinExistence type="predicted"/>
<evidence type="ECO:0000313" key="2">
    <source>
        <dbReference type="RefSeq" id="XP_033765269.1"/>
    </source>
</evidence>
<protein>
    <submittedName>
        <fullName evidence="2">Hed1p</fullName>
    </submittedName>
</protein>
<feature type="region of interest" description="Disordered" evidence="1">
    <location>
        <begin position="79"/>
        <end position="138"/>
    </location>
</feature>
<gene>
    <name evidence="2" type="primary">HED1</name>
    <name evidence="2" type="ORF">SPAR_D02360</name>
</gene>
<organism evidence="2">
    <name type="scientific">Saccharomyces paradoxus</name>
    <name type="common">Yeast</name>
    <name type="synonym">Saccharomyces douglasii</name>
    <dbReference type="NCBI Taxonomy" id="27291"/>
    <lineage>
        <taxon>Eukaryota</taxon>
        <taxon>Fungi</taxon>
        <taxon>Dikarya</taxon>
        <taxon>Ascomycota</taxon>
        <taxon>Saccharomycotina</taxon>
        <taxon>Saccharomycetes</taxon>
        <taxon>Saccharomycetales</taxon>
        <taxon>Saccharomycetaceae</taxon>
        <taxon>Saccharomyces</taxon>
    </lineage>
</organism>
<dbReference type="RefSeq" id="XP_033765269.1">
    <property type="nucleotide sequence ID" value="XM_033909378.1"/>
</dbReference>
<reference evidence="2" key="4">
    <citation type="submission" date="2025-08" db="UniProtKB">
        <authorList>
            <consortium name="RefSeq"/>
        </authorList>
    </citation>
    <scope>IDENTIFICATION</scope>
    <source>
        <strain evidence="2">CBS432</strain>
    </source>
</reference>
<accession>A0A8B8UNC6</accession>
<reference evidence="2" key="2">
    <citation type="submission" date="2020-01" db="EMBL/GenBank/DDBJ databases">
        <title>Population-level Yeast Reference Genomes.</title>
        <authorList>
            <person name="Yue J.-X."/>
        </authorList>
    </citation>
    <scope>NUCLEOTIDE SEQUENCE</scope>
    <source>
        <strain evidence="2">CBS432</strain>
    </source>
</reference>
<dbReference type="VEuPathDB" id="FungiDB:SPAR_D02360"/>
<feature type="compositionally biased region" description="Basic and acidic residues" evidence="1">
    <location>
        <begin position="97"/>
        <end position="106"/>
    </location>
</feature>
<reference evidence="2" key="1">
    <citation type="journal article" date="2017" name="Nat. Genet.">
        <title>Contrasting evolutionary genome dynamics between domesticated and wild yeasts.</title>
        <authorList>
            <person name="Yue J.X."/>
            <person name="Li J."/>
            <person name="Aigrain L."/>
            <person name="Hallin J."/>
            <person name="Persson K."/>
            <person name="Oliver K."/>
            <person name="Bergstrom A."/>
            <person name="Coupland P."/>
            <person name="Warringer J."/>
            <person name="Lagomarsino M.C."/>
            <person name="Fischer G."/>
            <person name="Durbin R."/>
            <person name="Liti G."/>
        </authorList>
    </citation>
    <scope>NUCLEOTIDE SEQUENCE</scope>
    <source>
        <strain evidence="2">CBS432</strain>
    </source>
</reference>
<dbReference type="AlphaFoldDB" id="A0A8B8UNC6"/>
<name>A0A8B8UNC6_SACPA</name>
<evidence type="ECO:0000256" key="1">
    <source>
        <dbReference type="SAM" id="MobiDB-lite"/>
    </source>
</evidence>
<reference evidence="2" key="3">
    <citation type="submission" date="2025-07" db="EMBL/GenBank/DDBJ databases">
        <authorList>
            <consortium name="NCBI Genome Project"/>
        </authorList>
    </citation>
    <scope>NUCLEOTIDE SEQUENCE</scope>
    <source>
        <strain evidence="2">CBS432</strain>
    </source>
</reference>